<evidence type="ECO:0008006" key="4">
    <source>
        <dbReference type="Google" id="ProtNLM"/>
    </source>
</evidence>
<proteinExistence type="predicted"/>
<dbReference type="AlphaFoldDB" id="A0A418YEJ4"/>
<dbReference type="RefSeq" id="WP_119910729.1">
    <property type="nucleotide sequence ID" value="NZ_QZCH01000012.1"/>
</dbReference>
<name>A0A418YEJ4_9GAMM</name>
<evidence type="ECO:0000256" key="1">
    <source>
        <dbReference type="SAM" id="Phobius"/>
    </source>
</evidence>
<accession>A0A418YEJ4</accession>
<reference evidence="2 3" key="2">
    <citation type="submission" date="2019-01" db="EMBL/GenBank/DDBJ databases">
        <title>Motilimonas pumilus sp. nov., isolated from the gut of sea cucumber (Apostichopus japonicus).</title>
        <authorList>
            <person name="Wang F.-Q."/>
            <person name="Ren L.-H."/>
            <person name="Lin Y.-W."/>
            <person name="Sun G.-H."/>
            <person name="Du Z.-J."/>
            <person name="Zhao J.-X."/>
            <person name="Liu X.-J."/>
            <person name="Liu L.-J."/>
        </authorList>
    </citation>
    <scope>NUCLEOTIDE SEQUENCE [LARGE SCALE GENOMIC DNA]</scope>
    <source>
        <strain evidence="2 3">PLHSC7-2</strain>
    </source>
</reference>
<keyword evidence="1" id="KW-0812">Transmembrane</keyword>
<evidence type="ECO:0000313" key="3">
    <source>
        <dbReference type="Proteomes" id="UP000283255"/>
    </source>
</evidence>
<sequence length="69" mass="7500">MFELLFFAFIIVAIAMTGFTLVGTLLVLAAALVLTIVFGAVGILVQWAPWLIAAGVLYWLLSNKRTENS</sequence>
<keyword evidence="1" id="KW-0472">Membrane</keyword>
<dbReference type="Proteomes" id="UP000283255">
    <property type="component" value="Unassembled WGS sequence"/>
</dbReference>
<reference evidence="2 3" key="1">
    <citation type="submission" date="2018-09" db="EMBL/GenBank/DDBJ databases">
        <authorList>
            <person name="Wang F."/>
        </authorList>
    </citation>
    <scope>NUCLEOTIDE SEQUENCE [LARGE SCALE GENOMIC DNA]</scope>
    <source>
        <strain evidence="2 3">PLHSC7-2</strain>
    </source>
</reference>
<protein>
    <recommendedName>
        <fullName evidence="4">Envelope stress response protein PspG</fullName>
    </recommendedName>
</protein>
<gene>
    <name evidence="2" type="ORF">D1Z90_10600</name>
</gene>
<keyword evidence="3" id="KW-1185">Reference proteome</keyword>
<keyword evidence="1" id="KW-1133">Transmembrane helix</keyword>
<feature type="transmembrane region" description="Helical" evidence="1">
    <location>
        <begin position="36"/>
        <end position="61"/>
    </location>
</feature>
<feature type="transmembrane region" description="Helical" evidence="1">
    <location>
        <begin position="7"/>
        <end position="30"/>
    </location>
</feature>
<dbReference type="EMBL" id="QZCH01000012">
    <property type="protein sequence ID" value="RJG47576.1"/>
    <property type="molecule type" value="Genomic_DNA"/>
</dbReference>
<evidence type="ECO:0000313" key="2">
    <source>
        <dbReference type="EMBL" id="RJG47576.1"/>
    </source>
</evidence>
<organism evidence="2 3">
    <name type="scientific">Motilimonas pumila</name>
    <dbReference type="NCBI Taxonomy" id="2303987"/>
    <lineage>
        <taxon>Bacteria</taxon>
        <taxon>Pseudomonadati</taxon>
        <taxon>Pseudomonadota</taxon>
        <taxon>Gammaproteobacteria</taxon>
        <taxon>Alteromonadales</taxon>
        <taxon>Alteromonadales genera incertae sedis</taxon>
        <taxon>Motilimonas</taxon>
    </lineage>
</organism>
<comment type="caution">
    <text evidence="2">The sequence shown here is derived from an EMBL/GenBank/DDBJ whole genome shotgun (WGS) entry which is preliminary data.</text>
</comment>